<dbReference type="InterPro" id="IPR058056">
    <property type="entry name" value="WH_TANC1/2"/>
</dbReference>
<sequence length="82" mass="9379">GWNVLFFERDHAVHVLHRTLIEWLQDRRATSGQHHADPRRGHATLGRYLLSARPLSVYGARYLVTHLIRSGSEPALLESALQ</sequence>
<feature type="domain" description="TANC1/2-like winged helix" evidence="1">
    <location>
        <begin position="3"/>
        <end position="69"/>
    </location>
</feature>
<dbReference type="EMBL" id="PGGS01000064">
    <property type="protein sequence ID" value="PNH10167.1"/>
    <property type="molecule type" value="Genomic_DNA"/>
</dbReference>
<organism evidence="2 3">
    <name type="scientific">Tetrabaena socialis</name>
    <dbReference type="NCBI Taxonomy" id="47790"/>
    <lineage>
        <taxon>Eukaryota</taxon>
        <taxon>Viridiplantae</taxon>
        <taxon>Chlorophyta</taxon>
        <taxon>core chlorophytes</taxon>
        <taxon>Chlorophyceae</taxon>
        <taxon>CS clade</taxon>
        <taxon>Chlamydomonadales</taxon>
        <taxon>Tetrabaenaceae</taxon>
        <taxon>Tetrabaena</taxon>
    </lineage>
</organism>
<comment type="caution">
    <text evidence="2">The sequence shown here is derived from an EMBL/GenBank/DDBJ whole genome shotgun (WGS) entry which is preliminary data.</text>
</comment>
<name>A0A2J8ACD6_9CHLO</name>
<evidence type="ECO:0000313" key="2">
    <source>
        <dbReference type="EMBL" id="PNH10167.1"/>
    </source>
</evidence>
<dbReference type="Pfam" id="PF25521">
    <property type="entry name" value="WHD_TANC1"/>
    <property type="match status" value="1"/>
</dbReference>
<feature type="non-terminal residue" evidence="2">
    <location>
        <position position="1"/>
    </location>
</feature>
<reference evidence="2 3" key="1">
    <citation type="journal article" date="2017" name="Mol. Biol. Evol.">
        <title>The 4-celled Tetrabaena socialis nuclear genome reveals the essential components for genetic control of cell number at the origin of multicellularity in the volvocine lineage.</title>
        <authorList>
            <person name="Featherston J."/>
            <person name="Arakaki Y."/>
            <person name="Hanschen E.R."/>
            <person name="Ferris P.J."/>
            <person name="Michod R.E."/>
            <person name="Olson B.J.S.C."/>
            <person name="Nozaki H."/>
            <person name="Durand P.M."/>
        </authorList>
    </citation>
    <scope>NUCLEOTIDE SEQUENCE [LARGE SCALE GENOMIC DNA]</scope>
    <source>
        <strain evidence="2 3">NIES-571</strain>
    </source>
</reference>
<protein>
    <recommendedName>
        <fullName evidence="1">TANC1/2-like winged helix domain-containing protein</fullName>
    </recommendedName>
</protein>
<evidence type="ECO:0000313" key="3">
    <source>
        <dbReference type="Proteomes" id="UP000236333"/>
    </source>
</evidence>
<gene>
    <name evidence="2" type="ORF">TSOC_003134</name>
</gene>
<proteinExistence type="predicted"/>
<accession>A0A2J8ACD6</accession>
<keyword evidence="3" id="KW-1185">Reference proteome</keyword>
<dbReference type="Proteomes" id="UP000236333">
    <property type="component" value="Unassembled WGS sequence"/>
</dbReference>
<dbReference type="AlphaFoldDB" id="A0A2J8ACD6"/>
<evidence type="ECO:0000259" key="1">
    <source>
        <dbReference type="Pfam" id="PF25521"/>
    </source>
</evidence>
<feature type="non-terminal residue" evidence="2">
    <location>
        <position position="82"/>
    </location>
</feature>